<dbReference type="PANTHER" id="PTHR11567:SF110">
    <property type="entry name" value="2-PHOSPHOXYLOSE PHOSPHATASE 1"/>
    <property type="match status" value="1"/>
</dbReference>
<comment type="similarity">
    <text evidence="1">Belongs to the histidine acid phosphatase family.</text>
</comment>
<comment type="caution">
    <text evidence="3">The sequence shown here is derived from an EMBL/GenBank/DDBJ whole genome shotgun (WGS) entry which is preliminary data.</text>
</comment>
<dbReference type="InterPro" id="IPR000560">
    <property type="entry name" value="His_Pase_clade-2"/>
</dbReference>
<dbReference type="PANTHER" id="PTHR11567">
    <property type="entry name" value="ACID PHOSPHATASE-RELATED"/>
    <property type="match status" value="1"/>
</dbReference>
<dbReference type="EMBL" id="LVVM01005868">
    <property type="protein sequence ID" value="OJA09583.1"/>
    <property type="molecule type" value="Genomic_DNA"/>
</dbReference>
<dbReference type="Gene3D" id="3.40.50.1240">
    <property type="entry name" value="Phosphoglycerate mutase-like"/>
    <property type="match status" value="1"/>
</dbReference>
<evidence type="ECO:0000256" key="1">
    <source>
        <dbReference type="ARBA" id="ARBA00005375"/>
    </source>
</evidence>
<dbReference type="Proteomes" id="UP000183567">
    <property type="component" value="Unassembled WGS sequence"/>
</dbReference>
<reference evidence="3 4" key="1">
    <citation type="submission" date="2016-03" db="EMBL/GenBank/DDBJ databases">
        <title>Comparative genomics of the ectomycorrhizal sister species Rhizopogon vinicolor and Rhizopogon vesiculosus (Basidiomycota: Boletales) reveals a divergence of the mating type B locus.</title>
        <authorList>
            <person name="Mujic A.B."/>
            <person name="Kuo A."/>
            <person name="Tritt A."/>
            <person name="Lipzen A."/>
            <person name="Chen C."/>
            <person name="Johnson J."/>
            <person name="Sharma A."/>
            <person name="Barry K."/>
            <person name="Grigoriev I.V."/>
            <person name="Spatafora J.W."/>
        </authorList>
    </citation>
    <scope>NUCLEOTIDE SEQUENCE [LARGE SCALE GENOMIC DNA]</scope>
    <source>
        <strain evidence="3 4">AM-OR11-056</strain>
    </source>
</reference>
<evidence type="ECO:0000313" key="3">
    <source>
        <dbReference type="EMBL" id="OJA09583.1"/>
    </source>
</evidence>
<gene>
    <name evidence="3" type="ORF">AZE42_06673</name>
</gene>
<sequence>MGRLLADVSEKMQHKNLTKFLVHTTHDSTLAVLLYTFDVFDEKWPPFTSSVTFELFRRQTPPEQQTNLQQVLSSLWRRSSSDEHYVRMRYKNGNMVLPMCAAPGKHLPRSPEFCTLSAFQEKAKELTRKHWDTECFPRT</sequence>
<proteinExistence type="inferred from homology"/>
<organism evidence="3 4">
    <name type="scientific">Rhizopogon vesiculosus</name>
    <dbReference type="NCBI Taxonomy" id="180088"/>
    <lineage>
        <taxon>Eukaryota</taxon>
        <taxon>Fungi</taxon>
        <taxon>Dikarya</taxon>
        <taxon>Basidiomycota</taxon>
        <taxon>Agaricomycotina</taxon>
        <taxon>Agaricomycetes</taxon>
        <taxon>Agaricomycetidae</taxon>
        <taxon>Boletales</taxon>
        <taxon>Suillineae</taxon>
        <taxon>Rhizopogonaceae</taxon>
        <taxon>Rhizopogon</taxon>
    </lineage>
</organism>
<dbReference type="AlphaFoldDB" id="A0A1J8PM40"/>
<dbReference type="GO" id="GO:0016791">
    <property type="term" value="F:phosphatase activity"/>
    <property type="evidence" value="ECO:0007669"/>
    <property type="project" value="TreeGrafter"/>
</dbReference>
<dbReference type="OrthoDB" id="10257284at2759"/>
<protein>
    <submittedName>
        <fullName evidence="3">Uncharacterized protein</fullName>
    </submittedName>
</protein>
<dbReference type="PROSITE" id="PS00778">
    <property type="entry name" value="HIS_ACID_PHOSPHAT_2"/>
    <property type="match status" value="1"/>
</dbReference>
<dbReference type="SUPFAM" id="SSF53254">
    <property type="entry name" value="Phosphoglycerate mutase-like"/>
    <property type="match status" value="1"/>
</dbReference>
<dbReference type="STRING" id="180088.A0A1J8PM40"/>
<dbReference type="InterPro" id="IPR029033">
    <property type="entry name" value="His_PPase_superfam"/>
</dbReference>
<keyword evidence="2" id="KW-0378">Hydrolase</keyword>
<evidence type="ECO:0000256" key="2">
    <source>
        <dbReference type="ARBA" id="ARBA00022801"/>
    </source>
</evidence>
<evidence type="ECO:0000313" key="4">
    <source>
        <dbReference type="Proteomes" id="UP000183567"/>
    </source>
</evidence>
<keyword evidence="4" id="KW-1185">Reference proteome</keyword>
<dbReference type="Pfam" id="PF00328">
    <property type="entry name" value="His_Phos_2"/>
    <property type="match status" value="1"/>
</dbReference>
<dbReference type="InterPro" id="IPR033379">
    <property type="entry name" value="Acid_Pase_AS"/>
</dbReference>
<dbReference type="InterPro" id="IPR050645">
    <property type="entry name" value="Histidine_acid_phosphatase"/>
</dbReference>
<name>A0A1J8PM40_9AGAM</name>
<accession>A0A1J8PM40</accession>